<organism evidence="2 3">
    <name type="scientific">Geomonas paludis</name>
    <dbReference type="NCBI Taxonomy" id="2740185"/>
    <lineage>
        <taxon>Bacteria</taxon>
        <taxon>Pseudomonadati</taxon>
        <taxon>Thermodesulfobacteriota</taxon>
        <taxon>Desulfuromonadia</taxon>
        <taxon>Geobacterales</taxon>
        <taxon>Geobacteraceae</taxon>
        <taxon>Geomonas</taxon>
    </lineage>
</organism>
<keyword evidence="1" id="KW-1133">Transmembrane helix</keyword>
<dbReference type="Proteomes" id="UP000568888">
    <property type="component" value="Unassembled WGS sequence"/>
</dbReference>
<proteinExistence type="predicted"/>
<keyword evidence="1" id="KW-0472">Membrane</keyword>
<reference evidence="3" key="1">
    <citation type="submission" date="2020-06" db="EMBL/GenBank/DDBJ databases">
        <title>Draft genomic sequecing of Geomonas sp. Red736.</title>
        <authorList>
            <person name="Itoh H."/>
            <person name="Xu Z.X."/>
            <person name="Ushijima N."/>
            <person name="Masuda Y."/>
            <person name="Shiratori Y."/>
            <person name="Senoo K."/>
        </authorList>
    </citation>
    <scope>NUCLEOTIDE SEQUENCE [LARGE SCALE GENOMIC DNA]</scope>
    <source>
        <strain evidence="3">Red736</strain>
    </source>
</reference>
<accession>A0A6V8MR25</accession>
<feature type="transmembrane region" description="Helical" evidence="1">
    <location>
        <begin position="16"/>
        <end position="36"/>
    </location>
</feature>
<keyword evidence="1" id="KW-0812">Transmembrane</keyword>
<evidence type="ECO:0000256" key="1">
    <source>
        <dbReference type="SAM" id="Phobius"/>
    </source>
</evidence>
<sequence length="114" mass="12517">MTPPFSPSNRPVGTRYLQILATVLMVAGLLCAGMRVPDLSRPHRPKPMHRLVLKAQVTTAPSHIKQQHHDVFVTLPQVLEPAVPVLQRAITRVAPPRYIFLSSAPYSGRSPPAA</sequence>
<evidence type="ECO:0000313" key="3">
    <source>
        <dbReference type="Proteomes" id="UP000568888"/>
    </source>
</evidence>
<dbReference type="EMBL" id="BLXY01000001">
    <property type="protein sequence ID" value="GFO62555.1"/>
    <property type="molecule type" value="Genomic_DNA"/>
</dbReference>
<evidence type="ECO:0000313" key="2">
    <source>
        <dbReference type="EMBL" id="GFO62555.1"/>
    </source>
</evidence>
<protein>
    <submittedName>
        <fullName evidence="2">Uncharacterized protein</fullName>
    </submittedName>
</protein>
<comment type="caution">
    <text evidence="2">The sequence shown here is derived from an EMBL/GenBank/DDBJ whole genome shotgun (WGS) entry which is preliminary data.</text>
</comment>
<gene>
    <name evidence="2" type="ORF">GMPD_04740</name>
</gene>
<dbReference type="AlphaFoldDB" id="A0A6V8MR25"/>
<name>A0A6V8MR25_9BACT</name>